<dbReference type="EMBL" id="LFYR01000785">
    <property type="protein sequence ID" value="KMZ69231.1"/>
    <property type="molecule type" value="Genomic_DNA"/>
</dbReference>
<proteinExistence type="predicted"/>
<reference evidence="3" key="1">
    <citation type="journal article" date="2016" name="Nature">
        <title>The genome of the seagrass Zostera marina reveals angiosperm adaptation to the sea.</title>
        <authorList>
            <person name="Olsen J.L."/>
            <person name="Rouze P."/>
            <person name="Verhelst B."/>
            <person name="Lin Y.-C."/>
            <person name="Bayer T."/>
            <person name="Collen J."/>
            <person name="Dattolo E."/>
            <person name="De Paoli E."/>
            <person name="Dittami S."/>
            <person name="Maumus F."/>
            <person name="Michel G."/>
            <person name="Kersting A."/>
            <person name="Lauritano C."/>
            <person name="Lohaus R."/>
            <person name="Toepel M."/>
            <person name="Tonon T."/>
            <person name="Vanneste K."/>
            <person name="Amirebrahimi M."/>
            <person name="Brakel J."/>
            <person name="Bostroem C."/>
            <person name="Chovatia M."/>
            <person name="Grimwood J."/>
            <person name="Jenkins J.W."/>
            <person name="Jueterbock A."/>
            <person name="Mraz A."/>
            <person name="Stam W.T."/>
            <person name="Tice H."/>
            <person name="Bornberg-Bauer E."/>
            <person name="Green P.J."/>
            <person name="Pearson G.A."/>
            <person name="Procaccini G."/>
            <person name="Duarte C.M."/>
            <person name="Schmutz J."/>
            <person name="Reusch T.B.H."/>
            <person name="Van de Peer Y."/>
        </authorList>
    </citation>
    <scope>NUCLEOTIDE SEQUENCE [LARGE SCALE GENOMIC DNA]</scope>
    <source>
        <strain evidence="3">cv. Finnish</strain>
    </source>
</reference>
<dbReference type="PANTHER" id="PTHR33623:SF4">
    <property type="entry name" value="DUF4378 DOMAIN-CONTAINING PROTEIN"/>
    <property type="match status" value="1"/>
</dbReference>
<accession>A0A0K9PJU5</accession>
<dbReference type="OMA" id="PLMIERR"/>
<evidence type="ECO:0000256" key="1">
    <source>
        <dbReference type="SAM" id="MobiDB-lite"/>
    </source>
</evidence>
<gene>
    <name evidence="2" type="ORF">ZOSMA_21G00850</name>
</gene>
<sequence>MASSPLSTSSLPKRKPKPLMLKDFLRIDNLNSVHDTSVSGFRSSSSSTTVLFLLEVDAREAGAVGRNETFWWRRNNLSTKLSAVLNTVKTLPFLSSQRRSSGGRTILTRSFSRRFAMRNFWKKRIVEEEELKTMNCGSFSGNKLLVRDIVRFGSFLDNSLSEKNVTSGRNSFSCSSSGWSESTISTGTSYGSDSVPSSSSPSSSEFIKTEKMSGSGNDTAVTVSCRCEEPKGNHRMAGACNRCEDKEQFSPVSVMDFSYAEEDEEEEVPTIILCSELENKRHHLIQKIRRFRSFSQFDPITIQRSFDSELEPEAVEREEEDDGNEEEEGARELLEELLKSTEFQISDFNDRLLLDFFNEGLWSHRRKNGRTATWPDVNDRTVKEELLSASINWIKGSGLEVTDDWVELQSSEMNKDEQWKYFHMEERDEMAADVESLVIGSLIDDLIFDLIMI</sequence>
<feature type="region of interest" description="Disordered" evidence="1">
    <location>
        <begin position="185"/>
        <end position="220"/>
    </location>
</feature>
<evidence type="ECO:0000313" key="2">
    <source>
        <dbReference type="EMBL" id="KMZ69231.1"/>
    </source>
</evidence>
<evidence type="ECO:0008006" key="4">
    <source>
        <dbReference type="Google" id="ProtNLM"/>
    </source>
</evidence>
<name>A0A0K9PJU5_ZOSMR</name>
<organism evidence="2 3">
    <name type="scientific">Zostera marina</name>
    <name type="common">Eelgrass</name>
    <dbReference type="NCBI Taxonomy" id="29655"/>
    <lineage>
        <taxon>Eukaryota</taxon>
        <taxon>Viridiplantae</taxon>
        <taxon>Streptophyta</taxon>
        <taxon>Embryophyta</taxon>
        <taxon>Tracheophyta</taxon>
        <taxon>Spermatophyta</taxon>
        <taxon>Magnoliopsida</taxon>
        <taxon>Liliopsida</taxon>
        <taxon>Zosteraceae</taxon>
        <taxon>Zostera</taxon>
    </lineage>
</organism>
<dbReference type="AlphaFoldDB" id="A0A0K9PJU5"/>
<dbReference type="Proteomes" id="UP000036987">
    <property type="component" value="Unassembled WGS sequence"/>
</dbReference>
<comment type="caution">
    <text evidence="2">The sequence shown here is derived from an EMBL/GenBank/DDBJ whole genome shotgun (WGS) entry which is preliminary data.</text>
</comment>
<protein>
    <recommendedName>
        <fullName evidence="4">DUF4378 domain-containing protein</fullName>
    </recommendedName>
</protein>
<feature type="compositionally biased region" description="Acidic residues" evidence="1">
    <location>
        <begin position="308"/>
        <end position="329"/>
    </location>
</feature>
<evidence type="ECO:0000313" key="3">
    <source>
        <dbReference type="Proteomes" id="UP000036987"/>
    </source>
</evidence>
<feature type="region of interest" description="Disordered" evidence="1">
    <location>
        <begin position="308"/>
        <end position="330"/>
    </location>
</feature>
<dbReference type="PANTHER" id="PTHR33623">
    <property type="entry name" value="OS04G0572500 PROTEIN"/>
    <property type="match status" value="1"/>
</dbReference>
<dbReference type="OrthoDB" id="668456at2759"/>
<feature type="compositionally biased region" description="Low complexity" evidence="1">
    <location>
        <begin position="185"/>
        <end position="204"/>
    </location>
</feature>
<keyword evidence="3" id="KW-1185">Reference proteome</keyword>